<dbReference type="SUPFAM" id="SSF52279">
    <property type="entry name" value="Beta-D-glucan exohydrolase, C-terminal domain"/>
    <property type="match status" value="1"/>
</dbReference>
<reference evidence="2 3" key="1">
    <citation type="submission" date="2024-04" db="EMBL/GenBank/DDBJ databases">
        <title>Phyllosticta paracitricarpa is synonymous to the EU quarantine fungus P. citricarpa based on phylogenomic analyses.</title>
        <authorList>
            <consortium name="Lawrence Berkeley National Laboratory"/>
            <person name="Van ingen-buijs V.A."/>
            <person name="Van westerhoven A.C."/>
            <person name="Haridas S."/>
            <person name="Skiadas P."/>
            <person name="Martin F."/>
            <person name="Groenewald J.Z."/>
            <person name="Crous P.W."/>
            <person name="Seidl M.F."/>
        </authorList>
    </citation>
    <scope>NUCLEOTIDE SEQUENCE [LARGE SCALE GENOMIC DNA]</scope>
    <source>
        <strain evidence="2 3">CBS 141358</strain>
    </source>
</reference>
<dbReference type="Proteomes" id="UP001367316">
    <property type="component" value="Unassembled WGS sequence"/>
</dbReference>
<keyword evidence="1" id="KW-0378">Hydrolase</keyword>
<dbReference type="EMBL" id="JBBPBF010000003">
    <property type="protein sequence ID" value="KAK7614620.1"/>
    <property type="molecule type" value="Genomic_DNA"/>
</dbReference>
<dbReference type="Gene3D" id="3.40.50.1700">
    <property type="entry name" value="Glycoside hydrolase family 3 C-terminal domain"/>
    <property type="match status" value="1"/>
</dbReference>
<sequence>MILDRPAAVPEVFEGAVAVLACYVSTAEVDVLFGDVGPEGKLPFDLPRDMVAVNASMENVPFDTQVPLFKSSFGLTFATQCSGLSGKWG</sequence>
<organism evidence="2 3">
    <name type="scientific">Phyllosticta paracitricarpa</name>
    <dbReference type="NCBI Taxonomy" id="2016321"/>
    <lineage>
        <taxon>Eukaryota</taxon>
        <taxon>Fungi</taxon>
        <taxon>Dikarya</taxon>
        <taxon>Ascomycota</taxon>
        <taxon>Pezizomycotina</taxon>
        <taxon>Dothideomycetes</taxon>
        <taxon>Dothideomycetes incertae sedis</taxon>
        <taxon>Botryosphaeriales</taxon>
        <taxon>Phyllostictaceae</taxon>
        <taxon>Phyllosticta</taxon>
    </lineage>
</organism>
<keyword evidence="3" id="KW-1185">Reference proteome</keyword>
<gene>
    <name evidence="2" type="ORF">JOL62DRAFT_563469</name>
</gene>
<evidence type="ECO:0000313" key="3">
    <source>
        <dbReference type="Proteomes" id="UP001367316"/>
    </source>
</evidence>
<proteinExistence type="predicted"/>
<name>A0ABR1NK17_9PEZI</name>
<comment type="caution">
    <text evidence="2">The sequence shown here is derived from an EMBL/GenBank/DDBJ whole genome shotgun (WGS) entry which is preliminary data.</text>
</comment>
<evidence type="ECO:0000256" key="1">
    <source>
        <dbReference type="ARBA" id="ARBA00022801"/>
    </source>
</evidence>
<protein>
    <submittedName>
        <fullName evidence="2">Uncharacterized protein</fullName>
    </submittedName>
</protein>
<accession>A0ABR1NK17</accession>
<dbReference type="InterPro" id="IPR036881">
    <property type="entry name" value="Glyco_hydro_3_C_sf"/>
</dbReference>
<evidence type="ECO:0000313" key="2">
    <source>
        <dbReference type="EMBL" id="KAK7614620.1"/>
    </source>
</evidence>